<feature type="compositionally biased region" description="Basic and acidic residues" evidence="24">
    <location>
        <begin position="1097"/>
        <end position="1109"/>
    </location>
</feature>
<reference evidence="27" key="1">
    <citation type="submission" date="2016-04" db="EMBL/GenBank/DDBJ databases">
        <authorList>
            <person name="Nguyen H.D."/>
            <person name="Kesanakurti P."/>
            <person name="Cullis J."/>
            <person name="Levesque C.A."/>
            <person name="Hambleton S."/>
        </authorList>
    </citation>
    <scope>NUCLEOTIDE SEQUENCE</scope>
    <source>
        <strain evidence="27">DAOMC 238032</strain>
    </source>
</reference>
<keyword evidence="15" id="KW-0694">RNA-binding</keyword>
<evidence type="ECO:0000256" key="8">
    <source>
        <dbReference type="ARBA" id="ARBA00022614"/>
    </source>
</evidence>
<comment type="cofactor">
    <cofactor evidence="2">
        <name>Mg(2+)</name>
        <dbReference type="ChEBI" id="CHEBI:18420"/>
    </cofactor>
</comment>
<proteinExistence type="inferred from homology"/>
<feature type="domain" description="Endonuclease/exonuclease/phosphatase" evidence="25">
    <location>
        <begin position="717"/>
        <end position="1043"/>
    </location>
</feature>
<dbReference type="GO" id="GO:0005634">
    <property type="term" value="C:nucleus"/>
    <property type="evidence" value="ECO:0007669"/>
    <property type="project" value="UniProtKB-SubCell"/>
</dbReference>
<evidence type="ECO:0000256" key="6">
    <source>
        <dbReference type="ARBA" id="ARBA00012161"/>
    </source>
</evidence>
<dbReference type="GO" id="GO:0005737">
    <property type="term" value="C:cytoplasm"/>
    <property type="evidence" value="ECO:0007669"/>
    <property type="project" value="UniProtKB-SubCell"/>
</dbReference>
<dbReference type="PROSITE" id="PS51450">
    <property type="entry name" value="LRR"/>
    <property type="match status" value="1"/>
</dbReference>
<dbReference type="Proteomes" id="UP000836402">
    <property type="component" value="Unassembled WGS sequence"/>
</dbReference>
<keyword evidence="9" id="KW-0540">Nuclease</keyword>
<dbReference type="InterPro" id="IPR005135">
    <property type="entry name" value="Endo/exonuclease/phosphatase"/>
</dbReference>
<name>A0A177U6P4_9BASI</name>
<dbReference type="CDD" id="cd09097">
    <property type="entry name" value="Deadenylase_CCR4"/>
    <property type="match status" value="1"/>
</dbReference>
<feature type="compositionally biased region" description="Pro residues" evidence="24">
    <location>
        <begin position="67"/>
        <end position="78"/>
    </location>
</feature>
<feature type="compositionally biased region" description="Low complexity" evidence="24">
    <location>
        <begin position="88"/>
        <end position="148"/>
    </location>
</feature>
<evidence type="ECO:0000313" key="26">
    <source>
        <dbReference type="EMBL" id="CAD6917762.1"/>
    </source>
</evidence>
<keyword evidence="10" id="KW-0479">Metal-binding</keyword>
<reference evidence="27" key="2">
    <citation type="journal article" date="2019" name="IMA Fungus">
        <title>Genome sequencing and comparison of five Tilletia species to identify candidate genes for the detection of regulated species infecting wheat.</title>
        <authorList>
            <person name="Nguyen H.D.T."/>
            <person name="Sultana T."/>
            <person name="Kesanakurti P."/>
            <person name="Hambleton S."/>
        </authorList>
    </citation>
    <scope>NUCLEOTIDE SEQUENCE</scope>
    <source>
        <strain evidence="27">DAOMC 238032</strain>
    </source>
</reference>
<dbReference type="PANTHER" id="PTHR12121:SF100">
    <property type="entry name" value="POLY(A)-SPECIFIC RIBONUCLEASE"/>
    <property type="match status" value="1"/>
</dbReference>
<evidence type="ECO:0000256" key="13">
    <source>
        <dbReference type="ARBA" id="ARBA00022839"/>
    </source>
</evidence>
<dbReference type="Proteomes" id="UP000077671">
    <property type="component" value="Unassembled WGS sequence"/>
</dbReference>
<feature type="compositionally biased region" description="Gly residues" evidence="24">
    <location>
        <begin position="1084"/>
        <end position="1096"/>
    </location>
</feature>
<feature type="compositionally biased region" description="Pro residues" evidence="24">
    <location>
        <begin position="168"/>
        <end position="181"/>
    </location>
</feature>
<keyword evidence="23" id="KW-0175">Coiled coil</keyword>
<evidence type="ECO:0000256" key="5">
    <source>
        <dbReference type="ARBA" id="ARBA00010774"/>
    </source>
</evidence>
<dbReference type="InterPro" id="IPR003591">
    <property type="entry name" value="Leu-rich_rpt_typical-subtyp"/>
</dbReference>
<dbReference type="Gene3D" id="3.60.10.10">
    <property type="entry name" value="Endonuclease/exonuclease/phosphatase"/>
    <property type="match status" value="1"/>
</dbReference>
<evidence type="ECO:0000256" key="24">
    <source>
        <dbReference type="SAM" id="MobiDB-lite"/>
    </source>
</evidence>
<evidence type="ECO:0000256" key="14">
    <source>
        <dbReference type="ARBA" id="ARBA00022842"/>
    </source>
</evidence>
<dbReference type="PANTHER" id="PTHR12121">
    <property type="entry name" value="CARBON CATABOLITE REPRESSOR PROTEIN 4"/>
    <property type="match status" value="1"/>
</dbReference>
<dbReference type="AlphaFoldDB" id="A0A177U6P4"/>
<evidence type="ECO:0000256" key="1">
    <source>
        <dbReference type="ARBA" id="ARBA00001663"/>
    </source>
</evidence>
<evidence type="ECO:0000256" key="15">
    <source>
        <dbReference type="ARBA" id="ARBA00022884"/>
    </source>
</evidence>
<comment type="subcellular location">
    <subcellularLocation>
        <location evidence="4">Cytoplasm</location>
    </subcellularLocation>
    <subcellularLocation>
        <location evidence="3">Nucleus</location>
    </subcellularLocation>
</comment>
<evidence type="ECO:0000256" key="7">
    <source>
        <dbReference type="ARBA" id="ARBA00022490"/>
    </source>
</evidence>
<feature type="compositionally biased region" description="Gly residues" evidence="24">
    <location>
        <begin position="256"/>
        <end position="268"/>
    </location>
</feature>
<evidence type="ECO:0000313" key="29">
    <source>
        <dbReference type="Proteomes" id="UP000836402"/>
    </source>
</evidence>
<dbReference type="EMBL" id="LWDD02000696">
    <property type="protein sequence ID" value="KAE8257012.1"/>
    <property type="molecule type" value="Genomic_DNA"/>
</dbReference>
<evidence type="ECO:0000256" key="20">
    <source>
        <dbReference type="ARBA" id="ARBA00030493"/>
    </source>
</evidence>
<keyword evidence="17" id="KW-0804">Transcription</keyword>
<feature type="compositionally biased region" description="Low complexity" evidence="24">
    <location>
        <begin position="1110"/>
        <end position="1131"/>
    </location>
</feature>
<evidence type="ECO:0000256" key="3">
    <source>
        <dbReference type="ARBA" id="ARBA00004123"/>
    </source>
</evidence>
<keyword evidence="14" id="KW-0460">Magnesium</keyword>
<evidence type="ECO:0000256" key="22">
    <source>
        <dbReference type="ARBA" id="ARBA00033317"/>
    </source>
</evidence>
<comment type="catalytic activity">
    <reaction evidence="1">
        <text>Exonucleolytic cleavage of poly(A) to 5'-AMP.</text>
        <dbReference type="EC" id="3.1.13.4"/>
    </reaction>
</comment>
<feature type="coiled-coil region" evidence="23">
    <location>
        <begin position="637"/>
        <end position="664"/>
    </location>
</feature>
<feature type="region of interest" description="Disordered" evidence="24">
    <location>
        <begin position="411"/>
        <end position="460"/>
    </location>
</feature>
<keyword evidence="13" id="KW-0269">Exonuclease</keyword>
<keyword evidence="11" id="KW-0677">Repeat</keyword>
<evidence type="ECO:0000256" key="17">
    <source>
        <dbReference type="ARBA" id="ARBA00023163"/>
    </source>
</evidence>
<evidence type="ECO:0000256" key="21">
    <source>
        <dbReference type="ARBA" id="ARBA00031469"/>
    </source>
</evidence>
<feature type="compositionally biased region" description="Gly residues" evidence="24">
    <location>
        <begin position="194"/>
        <end position="212"/>
    </location>
</feature>
<dbReference type="SMART" id="SM00369">
    <property type="entry name" value="LRR_TYP"/>
    <property type="match status" value="2"/>
</dbReference>
<evidence type="ECO:0000256" key="2">
    <source>
        <dbReference type="ARBA" id="ARBA00001946"/>
    </source>
</evidence>
<dbReference type="GO" id="GO:0003723">
    <property type="term" value="F:RNA binding"/>
    <property type="evidence" value="ECO:0007669"/>
    <property type="project" value="UniProtKB-KW"/>
</dbReference>
<dbReference type="EC" id="3.1.13.4" evidence="6"/>
<dbReference type="GO" id="GO:0046872">
    <property type="term" value="F:metal ion binding"/>
    <property type="evidence" value="ECO:0007669"/>
    <property type="project" value="UniProtKB-KW"/>
</dbReference>
<keyword evidence="16" id="KW-0805">Transcription regulation</keyword>
<feature type="compositionally biased region" description="Gly residues" evidence="24">
    <location>
        <begin position="149"/>
        <end position="160"/>
    </location>
</feature>
<sequence length="1172" mass="121210">MFPSPSASPALSPAAFLSLTNSAAASSSSQQAGPSSSYHHQHLQQQHQPSPLHHHHQHHPFSQHQPQPQPQPQPPQPHPLSHHQRNHTPGGSTSSTSWPSASLLNNGSNSSPATTPNASSLSSSTTTSAATGSSAITSNNNNNNNGSGSRFGGAAVGGPFGAASSPFAPGPFGPPPPPPPHQQQQQHHHPGHSHPGGPGSGGGGGGGAGAGGPPHHPSPLSHSHGHPHPGHGHGHGHGSFGSLGLGALGLGGGAGSSGGGVGNQGGPGNNSQGGPSLGGLGGGSGSGGGNSGGLGSAASSAFNPAGSSANLIGGLNGPPPGMGGGGGPSPSAANNMAHHQIQPHWQSQLLKAEISRQSSAPHHHARAAALAARSATSSAIAIQDPSAKAAAAAAAAAATGASGSAPPANGLFVAKRDAPTGGGGTPLHADSAAASPRVTPATPNGVTSSSSTKDASDSGPVQTWTTIDMGGLSLKNLATDLFKYTFLTSLFINHNALTQLSPAIVQLRSLTVLDASGNKLTSLPAELGMLTCLRELFLFDNALTTLPPELGTLHQLEMLGIEGNPLSDKLRSLIQREGTLALIAYLRDSCPVPLPPPEREWITIETDIVANGGGVGGSTGDLRGGYTGPGGSAFFMTEAEKRKLKAAKKEKEKAAKKAKKEDTVVAAAAAAAAETEGGGGKDAAPDGGEGEEENEDDEDEEEEAPEPSPEAFNLLCYNILCDRYATSQMYGYTPSWALAWDYRKELILQEVMSYSADVCCLQEVDIEQYEDYFLHHLSQQDYEGVFWPKSRARTMRDEERRHVDGCAIFYKATKWALIEKRLIEFNQLALQRPDFKKTQDLFNRVMTKDQIAVIALLENRATGARLVVATVHVYWDPEFRDVKLVQVGMLMDELEKIANQFAKLPPKLSSMLAEPYRKKGPPAYRDGTCIPTVICGDFNSVPDTGVYSFLRQGAIEGDHEDFMSHVYGRYTSLGLEHKLHLRSAYEGIGELQYTNYTPDYKGVIDYVWYNTNALAVSGLLGDVDRAYREKVVGFPNAHFPSDHVCLLAEFTVRPGPVSTAGGSSNPAPVGASGASFPKRITAGGNSGGGGGGGGGGGHDEDKTDNKDKASASTADDQATASSSSSSSNNNKSGGGGFGSSFGFGGLGSKLAAATNRRTFNPDFSTFGRTGSR</sequence>
<keyword evidence="29" id="KW-1185">Reference proteome</keyword>
<evidence type="ECO:0000256" key="23">
    <source>
        <dbReference type="SAM" id="Coils"/>
    </source>
</evidence>
<feature type="region of interest" description="Disordered" evidence="24">
    <location>
        <begin position="256"/>
        <end position="335"/>
    </location>
</feature>
<protein>
    <recommendedName>
        <fullName evidence="19">CCR4-Not complex 3'-5'-exoribonuclease subunit Ccr4</fullName>
        <ecNumber evidence="6">3.1.13.4</ecNumber>
    </recommendedName>
    <alternativeName>
        <fullName evidence="20">Carbon catabolite repressor protein 4</fullName>
    </alternativeName>
    <alternativeName>
        <fullName evidence="21">Cytoplasmic deadenylase</fullName>
    </alternativeName>
    <alternativeName>
        <fullName evidence="22">Glucose-repressible alcohol dehydrogenase transcriptional effector</fullName>
    </alternativeName>
</protein>
<feature type="compositionally biased region" description="Gly residues" evidence="24">
    <location>
        <begin position="275"/>
        <end position="295"/>
    </location>
</feature>
<feature type="compositionally biased region" description="Basic residues" evidence="24">
    <location>
        <begin position="223"/>
        <end position="236"/>
    </location>
</feature>
<gene>
    <name evidence="27" type="ORF">A4X03_0g4831</name>
    <name evidence="26" type="ORF">JKIAZH3_G5691</name>
</gene>
<dbReference type="FunFam" id="3.60.10.10:FF:000037">
    <property type="entry name" value="Glucose-repressible alcohol dehydrogenase transcriptional effector"/>
    <property type="match status" value="1"/>
</dbReference>
<dbReference type="InterPro" id="IPR036691">
    <property type="entry name" value="Endo/exonu/phosph_ase_sf"/>
</dbReference>
<evidence type="ECO:0000256" key="19">
    <source>
        <dbReference type="ARBA" id="ARBA00023475"/>
    </source>
</evidence>
<dbReference type="Pfam" id="PF03372">
    <property type="entry name" value="Exo_endo_phos"/>
    <property type="match status" value="1"/>
</dbReference>
<keyword evidence="7" id="KW-0963">Cytoplasm</keyword>
<feature type="compositionally biased region" description="Acidic residues" evidence="24">
    <location>
        <begin position="688"/>
        <end position="705"/>
    </location>
</feature>
<evidence type="ECO:0000256" key="18">
    <source>
        <dbReference type="ARBA" id="ARBA00023242"/>
    </source>
</evidence>
<evidence type="ECO:0000256" key="11">
    <source>
        <dbReference type="ARBA" id="ARBA00022737"/>
    </source>
</evidence>
<dbReference type="InterPro" id="IPR032675">
    <property type="entry name" value="LRR_dom_sf"/>
</dbReference>
<dbReference type="SUPFAM" id="SSF56219">
    <property type="entry name" value="DNase I-like"/>
    <property type="match status" value="1"/>
</dbReference>
<accession>A0A177U6P4</accession>
<evidence type="ECO:0000259" key="25">
    <source>
        <dbReference type="Pfam" id="PF03372"/>
    </source>
</evidence>
<evidence type="ECO:0000256" key="9">
    <source>
        <dbReference type="ARBA" id="ARBA00022722"/>
    </source>
</evidence>
<evidence type="ECO:0000256" key="12">
    <source>
        <dbReference type="ARBA" id="ARBA00022801"/>
    </source>
</evidence>
<evidence type="ECO:0000256" key="10">
    <source>
        <dbReference type="ARBA" id="ARBA00022723"/>
    </source>
</evidence>
<feature type="compositionally biased region" description="Basic residues" evidence="24">
    <location>
        <begin position="52"/>
        <end position="61"/>
    </location>
</feature>
<feature type="region of interest" description="Disordered" evidence="24">
    <location>
        <begin position="667"/>
        <end position="709"/>
    </location>
</feature>
<keyword evidence="18" id="KW-0539">Nucleus</keyword>
<evidence type="ECO:0000313" key="28">
    <source>
        <dbReference type="Proteomes" id="UP000077671"/>
    </source>
</evidence>
<evidence type="ECO:0000256" key="16">
    <source>
        <dbReference type="ARBA" id="ARBA00023015"/>
    </source>
</evidence>
<dbReference type="InterPro" id="IPR001611">
    <property type="entry name" value="Leu-rich_rpt"/>
</dbReference>
<evidence type="ECO:0000256" key="4">
    <source>
        <dbReference type="ARBA" id="ARBA00004496"/>
    </source>
</evidence>
<dbReference type="Gene3D" id="3.80.10.10">
    <property type="entry name" value="Ribonuclease Inhibitor"/>
    <property type="match status" value="1"/>
</dbReference>
<dbReference type="GO" id="GO:0004535">
    <property type="term" value="F:poly(A)-specific ribonuclease activity"/>
    <property type="evidence" value="ECO:0007669"/>
    <property type="project" value="UniProtKB-EC"/>
</dbReference>
<feature type="region of interest" description="Disordered" evidence="24">
    <location>
        <begin position="1058"/>
        <end position="1139"/>
    </location>
</feature>
<dbReference type="EMBL" id="CAJHJG010002124">
    <property type="protein sequence ID" value="CAD6917762.1"/>
    <property type="molecule type" value="Genomic_DNA"/>
</dbReference>
<comment type="caution">
    <text evidence="27">The sequence shown here is derived from an EMBL/GenBank/DDBJ whole genome shotgun (WGS) entry which is preliminary data.</text>
</comment>
<feature type="region of interest" description="Disordered" evidence="24">
    <location>
        <begin position="1152"/>
        <end position="1172"/>
    </location>
</feature>
<dbReference type="SUPFAM" id="SSF52058">
    <property type="entry name" value="L domain-like"/>
    <property type="match status" value="1"/>
</dbReference>
<organism evidence="27 28">
    <name type="scientific">Tilletia caries</name>
    <name type="common">wheat bunt fungus</name>
    <dbReference type="NCBI Taxonomy" id="13290"/>
    <lineage>
        <taxon>Eukaryota</taxon>
        <taxon>Fungi</taxon>
        <taxon>Dikarya</taxon>
        <taxon>Basidiomycota</taxon>
        <taxon>Ustilaginomycotina</taxon>
        <taxon>Exobasidiomycetes</taxon>
        <taxon>Tilletiales</taxon>
        <taxon>Tilletiaceae</taxon>
        <taxon>Tilletia</taxon>
    </lineage>
</organism>
<comment type="similarity">
    <text evidence="5">Belongs to the CCR4/nocturin family.</text>
</comment>
<reference evidence="26" key="3">
    <citation type="submission" date="2020-10" db="EMBL/GenBank/DDBJ databases">
        <authorList>
            <person name="Sedaghatjoo S."/>
        </authorList>
    </citation>
    <scope>NUCLEOTIDE SEQUENCE</scope>
    <source>
        <strain evidence="26">AZH3</strain>
    </source>
</reference>
<feature type="compositionally biased region" description="Polar residues" evidence="24">
    <location>
        <begin position="1155"/>
        <end position="1172"/>
    </location>
</feature>
<feature type="compositionally biased region" description="Low complexity" evidence="24">
    <location>
        <begin position="21"/>
        <end position="51"/>
    </location>
</feature>
<evidence type="ECO:0000313" key="27">
    <source>
        <dbReference type="EMBL" id="KAE8257012.1"/>
    </source>
</evidence>
<keyword evidence="8" id="KW-0433">Leucine-rich repeat</keyword>
<feature type="region of interest" description="Disordered" evidence="24">
    <location>
        <begin position="21"/>
        <end position="243"/>
    </location>
</feature>
<keyword evidence="12" id="KW-0378">Hydrolase</keyword>
<dbReference type="InterPro" id="IPR050410">
    <property type="entry name" value="CCR4/nocturin_mRNA_transcr"/>
</dbReference>